<keyword evidence="5" id="KW-1185">Reference proteome</keyword>
<feature type="domain" description="SpoVT-AbrB" evidence="3">
    <location>
        <begin position="10"/>
        <end position="55"/>
    </location>
</feature>
<dbReference type="STRING" id="587909.SAMN05421810_110187"/>
<name>A0A1I5ZX04_9PSEU</name>
<feature type="region of interest" description="Disordered" evidence="2">
    <location>
        <begin position="86"/>
        <end position="109"/>
    </location>
</feature>
<dbReference type="RefSeq" id="WP_134046352.1">
    <property type="nucleotide sequence ID" value="NZ_FOWW01000010.1"/>
</dbReference>
<dbReference type="EMBL" id="FOWW01000010">
    <property type="protein sequence ID" value="SFQ60817.1"/>
    <property type="molecule type" value="Genomic_DNA"/>
</dbReference>
<reference evidence="5" key="1">
    <citation type="submission" date="2016-10" db="EMBL/GenBank/DDBJ databases">
        <authorList>
            <person name="Varghese N."/>
            <person name="Submissions S."/>
        </authorList>
    </citation>
    <scope>NUCLEOTIDE SEQUENCE [LARGE SCALE GENOMIC DNA]</scope>
    <source>
        <strain evidence="5">CGMCC 4.5579</strain>
    </source>
</reference>
<dbReference type="GO" id="GO:0003677">
    <property type="term" value="F:DNA binding"/>
    <property type="evidence" value="ECO:0007669"/>
    <property type="project" value="UniProtKB-UniRule"/>
</dbReference>
<proteinExistence type="predicted"/>
<dbReference type="InterPro" id="IPR037914">
    <property type="entry name" value="SpoVT-AbrB_sf"/>
</dbReference>
<dbReference type="Proteomes" id="UP000198727">
    <property type="component" value="Unassembled WGS sequence"/>
</dbReference>
<evidence type="ECO:0000256" key="1">
    <source>
        <dbReference type="PROSITE-ProRule" id="PRU01076"/>
    </source>
</evidence>
<feature type="region of interest" description="Disordered" evidence="2">
    <location>
        <begin position="1"/>
        <end position="22"/>
    </location>
</feature>
<keyword evidence="1" id="KW-0238">DNA-binding</keyword>
<dbReference type="Pfam" id="PF04014">
    <property type="entry name" value="MazE_antitoxin"/>
    <property type="match status" value="1"/>
</dbReference>
<dbReference type="Gene3D" id="2.10.260.10">
    <property type="match status" value="1"/>
</dbReference>
<organism evidence="4 5">
    <name type="scientific">Amycolatopsis arida</name>
    <dbReference type="NCBI Taxonomy" id="587909"/>
    <lineage>
        <taxon>Bacteria</taxon>
        <taxon>Bacillati</taxon>
        <taxon>Actinomycetota</taxon>
        <taxon>Actinomycetes</taxon>
        <taxon>Pseudonocardiales</taxon>
        <taxon>Pseudonocardiaceae</taxon>
        <taxon>Amycolatopsis</taxon>
    </lineage>
</organism>
<dbReference type="PROSITE" id="PS51740">
    <property type="entry name" value="SPOVT_ABRB"/>
    <property type="match status" value="1"/>
</dbReference>
<sequence length="109" mass="11506">MAAVDDQTPRAQLTASPDGRVTIPAPLRRAAGIEPGRRLVAYVEDGRVVLEEWEHLLRRVQRRVIAATSGHSGSAADALIADRRAEAAHEDVSADATLAGRGAHGPDPA</sequence>
<dbReference type="AlphaFoldDB" id="A0A1I5ZX04"/>
<dbReference type="SMART" id="SM00966">
    <property type="entry name" value="SpoVT_AbrB"/>
    <property type="match status" value="1"/>
</dbReference>
<accession>A0A1I5ZX04</accession>
<gene>
    <name evidence="4" type="ORF">SAMN05421810_110187</name>
</gene>
<dbReference type="InterPro" id="IPR007159">
    <property type="entry name" value="SpoVT-AbrB_dom"/>
</dbReference>
<evidence type="ECO:0000259" key="3">
    <source>
        <dbReference type="PROSITE" id="PS51740"/>
    </source>
</evidence>
<dbReference type="OrthoDB" id="3579482at2"/>
<evidence type="ECO:0000313" key="5">
    <source>
        <dbReference type="Proteomes" id="UP000198727"/>
    </source>
</evidence>
<evidence type="ECO:0000256" key="2">
    <source>
        <dbReference type="SAM" id="MobiDB-lite"/>
    </source>
</evidence>
<dbReference type="SUPFAM" id="SSF89447">
    <property type="entry name" value="AbrB/MazE/MraZ-like"/>
    <property type="match status" value="1"/>
</dbReference>
<protein>
    <submittedName>
        <fullName evidence="4">Looped-hinge helix DNA binding domain-containing protein, AbrB family</fullName>
    </submittedName>
</protein>
<evidence type="ECO:0000313" key="4">
    <source>
        <dbReference type="EMBL" id="SFQ60817.1"/>
    </source>
</evidence>